<evidence type="ECO:0000313" key="2">
    <source>
        <dbReference type="Proteomes" id="UP000308713"/>
    </source>
</evidence>
<sequence length="223" mass="25936">MYKHKIKLKLNIDTYQNREVFAKAMLEKYMSQSPNNFVSDIGAGYGHMKTNVEQLGAKWQPFDYVQKIPESIIWNLNDKAPENVKKAGMVLFLEVLEHLDNPLLCLQNISNHMEKGSVLILTTPNPQSSKNTLSLFLRGALYAFQEKHIKENHVFTPWKHVVYAFLKRSGFEILEYAVVDMQYKDRKIPSVKDWIKYNIESYLEYRNPLAKGMSYGIVARKVT</sequence>
<evidence type="ECO:0000313" key="1">
    <source>
        <dbReference type="EMBL" id="TNJ45759.1"/>
    </source>
</evidence>
<gene>
    <name evidence="1" type="ORF">FGF67_05095</name>
</gene>
<accession>A0A5C4SNK2</accession>
<protein>
    <submittedName>
        <fullName evidence="1">Class I SAM-dependent methyltransferase</fullName>
    </submittedName>
</protein>
<dbReference type="GO" id="GO:0032259">
    <property type="term" value="P:methylation"/>
    <property type="evidence" value="ECO:0007669"/>
    <property type="project" value="UniProtKB-KW"/>
</dbReference>
<name>A0A5C4SNK2_9FLAO</name>
<dbReference type="Proteomes" id="UP000308713">
    <property type="component" value="Unassembled WGS sequence"/>
</dbReference>
<dbReference type="Pfam" id="PF13489">
    <property type="entry name" value="Methyltransf_23"/>
    <property type="match status" value="1"/>
</dbReference>
<proteinExistence type="predicted"/>
<dbReference type="AlphaFoldDB" id="A0A5C4SNK2"/>
<keyword evidence="2" id="KW-1185">Reference proteome</keyword>
<keyword evidence="1" id="KW-0808">Transferase</keyword>
<dbReference type="InterPro" id="IPR029063">
    <property type="entry name" value="SAM-dependent_MTases_sf"/>
</dbReference>
<comment type="caution">
    <text evidence="1">The sequence shown here is derived from an EMBL/GenBank/DDBJ whole genome shotgun (WGS) entry which is preliminary data.</text>
</comment>
<keyword evidence="1" id="KW-0489">Methyltransferase</keyword>
<dbReference type="RefSeq" id="WP_139695402.1">
    <property type="nucleotide sequence ID" value="NZ_VDCS01000004.1"/>
</dbReference>
<dbReference type="EMBL" id="VDCS01000004">
    <property type="protein sequence ID" value="TNJ45759.1"/>
    <property type="molecule type" value="Genomic_DNA"/>
</dbReference>
<organism evidence="1 2">
    <name type="scientific">Allotamlana fucoidanivorans</name>
    <dbReference type="NCBI Taxonomy" id="2583814"/>
    <lineage>
        <taxon>Bacteria</taxon>
        <taxon>Pseudomonadati</taxon>
        <taxon>Bacteroidota</taxon>
        <taxon>Flavobacteriia</taxon>
        <taxon>Flavobacteriales</taxon>
        <taxon>Flavobacteriaceae</taxon>
        <taxon>Allotamlana</taxon>
    </lineage>
</organism>
<dbReference type="Gene3D" id="3.40.50.150">
    <property type="entry name" value="Vaccinia Virus protein VP39"/>
    <property type="match status" value="1"/>
</dbReference>
<dbReference type="SUPFAM" id="SSF53335">
    <property type="entry name" value="S-adenosyl-L-methionine-dependent methyltransferases"/>
    <property type="match status" value="1"/>
</dbReference>
<dbReference type="GO" id="GO:0008168">
    <property type="term" value="F:methyltransferase activity"/>
    <property type="evidence" value="ECO:0007669"/>
    <property type="project" value="UniProtKB-KW"/>
</dbReference>
<reference evidence="1 2" key="1">
    <citation type="submission" date="2019-05" db="EMBL/GenBank/DDBJ databases">
        <title>Tamlana fucoidanivorans sp. nov., isolated from the surface of algae collected from Fujian province in China.</title>
        <authorList>
            <person name="Li J."/>
        </authorList>
    </citation>
    <scope>NUCLEOTIDE SEQUENCE [LARGE SCALE GENOMIC DNA]</scope>
    <source>
        <strain evidence="1 2">CW2-9</strain>
    </source>
</reference>